<accession>F0WME3</accession>
<organism evidence="1">
    <name type="scientific">Albugo laibachii Nc14</name>
    <dbReference type="NCBI Taxonomy" id="890382"/>
    <lineage>
        <taxon>Eukaryota</taxon>
        <taxon>Sar</taxon>
        <taxon>Stramenopiles</taxon>
        <taxon>Oomycota</taxon>
        <taxon>Peronosporomycetes</taxon>
        <taxon>Albuginales</taxon>
        <taxon>Albuginaceae</taxon>
        <taxon>Albugo</taxon>
    </lineage>
</organism>
<name>F0WME3_9STRA</name>
<gene>
    <name evidence="1" type="primary">AlNc14C156G7640</name>
    <name evidence="1" type="ORF">ALNC14_086180</name>
</gene>
<proteinExistence type="predicted"/>
<evidence type="ECO:0000313" key="1">
    <source>
        <dbReference type="EMBL" id="CCA22475.1"/>
    </source>
</evidence>
<protein>
    <submittedName>
        <fullName evidence="1">AlNc14C156G7640 protein</fullName>
    </submittedName>
</protein>
<sequence length="111" mass="12448">MFQRFDTVLIRAAGSEAFDVSLEIEQAIDRGTFVTGLHVNVSRLELIVSSPDSICTSIPIFAHILIQEELGLDFWLCWDRYPPRLRNAQSFTITSTSICGSMNPAPFVLQD</sequence>
<dbReference type="EMBL" id="FR824201">
    <property type="protein sequence ID" value="CCA22475.1"/>
    <property type="molecule type" value="Genomic_DNA"/>
</dbReference>
<reference evidence="1" key="2">
    <citation type="submission" date="2011-02" db="EMBL/GenBank/DDBJ databases">
        <authorList>
            <person name="MacLean D."/>
        </authorList>
    </citation>
    <scope>NUCLEOTIDE SEQUENCE</scope>
</reference>
<reference evidence="1" key="1">
    <citation type="journal article" date="2011" name="PLoS Biol.">
        <title>Gene gain and loss during evolution of obligate parasitism in the white rust pathogen of Arabidopsis thaliana.</title>
        <authorList>
            <person name="Kemen E."/>
            <person name="Gardiner A."/>
            <person name="Schultz-Larsen T."/>
            <person name="Kemen A.C."/>
            <person name="Balmuth A.L."/>
            <person name="Robert-Seilaniantz A."/>
            <person name="Bailey K."/>
            <person name="Holub E."/>
            <person name="Studholme D.J."/>
            <person name="Maclean D."/>
            <person name="Jones J.D."/>
        </authorList>
    </citation>
    <scope>NUCLEOTIDE SEQUENCE</scope>
</reference>
<dbReference type="AlphaFoldDB" id="F0WME3"/>
<dbReference type="HOGENOM" id="CLU_2163123_0_0_1"/>